<dbReference type="InterPro" id="IPR014756">
    <property type="entry name" value="Ig_E-set"/>
</dbReference>
<name>A0A087UG43_STEMI</name>
<evidence type="ECO:0000313" key="3">
    <source>
        <dbReference type="Proteomes" id="UP000054359"/>
    </source>
</evidence>
<protein>
    <recommendedName>
        <fullName evidence="1">MD-2-related lipid-recognition domain-containing protein</fullName>
    </recommendedName>
</protein>
<gene>
    <name evidence="2" type="ORF">X975_12329</name>
</gene>
<dbReference type="OrthoDB" id="6422976at2759"/>
<reference evidence="2 3" key="1">
    <citation type="submission" date="2013-11" db="EMBL/GenBank/DDBJ databases">
        <title>Genome sequencing of Stegodyphus mimosarum.</title>
        <authorList>
            <person name="Bechsgaard J."/>
        </authorList>
    </citation>
    <scope>NUCLEOTIDE SEQUENCE [LARGE SCALE GENOMIC DNA]</scope>
</reference>
<feature type="non-terminal residue" evidence="2">
    <location>
        <position position="154"/>
    </location>
</feature>
<evidence type="ECO:0000313" key="2">
    <source>
        <dbReference type="EMBL" id="KFM76332.1"/>
    </source>
</evidence>
<keyword evidence="3" id="KW-1185">Reference proteome</keyword>
<organism evidence="2 3">
    <name type="scientific">Stegodyphus mimosarum</name>
    <name type="common">African social velvet spider</name>
    <dbReference type="NCBI Taxonomy" id="407821"/>
    <lineage>
        <taxon>Eukaryota</taxon>
        <taxon>Metazoa</taxon>
        <taxon>Ecdysozoa</taxon>
        <taxon>Arthropoda</taxon>
        <taxon>Chelicerata</taxon>
        <taxon>Arachnida</taxon>
        <taxon>Araneae</taxon>
        <taxon>Araneomorphae</taxon>
        <taxon>Entelegynae</taxon>
        <taxon>Eresoidea</taxon>
        <taxon>Eresidae</taxon>
        <taxon>Stegodyphus</taxon>
    </lineage>
</organism>
<feature type="domain" description="MD-2-related lipid-recognition" evidence="1">
    <location>
        <begin position="15"/>
        <end position="139"/>
    </location>
</feature>
<evidence type="ECO:0000259" key="1">
    <source>
        <dbReference type="Pfam" id="PF02221"/>
    </source>
</evidence>
<dbReference type="SUPFAM" id="SSF81296">
    <property type="entry name" value="E set domains"/>
    <property type="match status" value="1"/>
</dbReference>
<accession>A0A087UG43</accession>
<dbReference type="Proteomes" id="UP000054359">
    <property type="component" value="Unassembled WGS sequence"/>
</dbReference>
<proteinExistence type="predicted"/>
<dbReference type="OMA" id="GRETSIC"/>
<sequence length="154" mass="17461">MPYFVAGQNATVFSKNVQMEVSDCNSEHERCPLYQGTVHKVTFHFEPTKDFPSNTDFRVHGVFPKFTVPYRGRAPACAGIVDEEETCNNGGFVTSQQYKHESTFAVSNTYPKIKLTVRFSITDRKTKEYLLCREVPVEIMAPLTTPSPQENEAK</sequence>
<dbReference type="AlphaFoldDB" id="A0A087UG43"/>
<dbReference type="Pfam" id="PF02221">
    <property type="entry name" value="E1_DerP2_DerF2"/>
    <property type="match status" value="1"/>
</dbReference>
<dbReference type="InterPro" id="IPR003172">
    <property type="entry name" value="ML_dom"/>
</dbReference>
<dbReference type="Gene3D" id="2.60.40.770">
    <property type="match status" value="1"/>
</dbReference>
<dbReference type="EMBL" id="KK119658">
    <property type="protein sequence ID" value="KFM76332.1"/>
    <property type="molecule type" value="Genomic_DNA"/>
</dbReference>